<comment type="caution">
    <text evidence="4">The sequence shown here is derived from an EMBL/GenBank/DDBJ whole genome shotgun (WGS) entry which is preliminary data.</text>
</comment>
<dbReference type="InterPro" id="IPR023214">
    <property type="entry name" value="HAD_sf"/>
</dbReference>
<evidence type="ECO:0000256" key="2">
    <source>
        <dbReference type="ARBA" id="ARBA00022842"/>
    </source>
</evidence>
<feature type="transmembrane region" description="Helical" evidence="3">
    <location>
        <begin position="167"/>
        <end position="187"/>
    </location>
</feature>
<dbReference type="PANTHER" id="PTHR24093:SF369">
    <property type="entry name" value="CALCIUM-TRANSPORTING ATPASE"/>
    <property type="match status" value="1"/>
</dbReference>
<keyword evidence="3" id="KW-0812">Transmembrane</keyword>
<organism evidence="4 5">
    <name type="scientific">Populus deltoides</name>
    <name type="common">Eastern poplar</name>
    <name type="synonym">Eastern cottonwood</name>
    <dbReference type="NCBI Taxonomy" id="3696"/>
    <lineage>
        <taxon>Eukaryota</taxon>
        <taxon>Viridiplantae</taxon>
        <taxon>Streptophyta</taxon>
        <taxon>Embryophyta</taxon>
        <taxon>Tracheophyta</taxon>
        <taxon>Spermatophyta</taxon>
        <taxon>Magnoliopsida</taxon>
        <taxon>eudicotyledons</taxon>
        <taxon>Gunneridae</taxon>
        <taxon>Pentapetalae</taxon>
        <taxon>rosids</taxon>
        <taxon>fabids</taxon>
        <taxon>Malpighiales</taxon>
        <taxon>Salicaceae</taxon>
        <taxon>Saliceae</taxon>
        <taxon>Populus</taxon>
    </lineage>
</organism>
<accession>A0A8T2YMF8</accession>
<dbReference type="SUPFAM" id="SSF56784">
    <property type="entry name" value="HAD-like"/>
    <property type="match status" value="1"/>
</dbReference>
<keyword evidence="3" id="KW-0472">Membrane</keyword>
<reference evidence="4" key="1">
    <citation type="journal article" date="2021" name="J. Hered.">
        <title>Genome Assembly of Salicaceae Populus deltoides (Eastern Cottonwood) I-69 Based on Nanopore Sequencing and Hi-C Technologies.</title>
        <authorList>
            <person name="Bai S."/>
            <person name="Wu H."/>
            <person name="Zhang J."/>
            <person name="Pan Z."/>
            <person name="Zhao W."/>
            <person name="Li Z."/>
            <person name="Tong C."/>
        </authorList>
    </citation>
    <scope>NUCLEOTIDE SEQUENCE</scope>
    <source>
        <tissue evidence="4">Leaf</tissue>
    </source>
</reference>
<dbReference type="AlphaFoldDB" id="A0A8T2YMF8"/>
<dbReference type="Proteomes" id="UP000807159">
    <property type="component" value="Chromosome 6"/>
</dbReference>
<keyword evidence="2" id="KW-0460">Magnesium</keyword>
<protein>
    <submittedName>
        <fullName evidence="4">Uncharacterized protein</fullName>
    </submittedName>
</protein>
<name>A0A8T2YMF8_POPDE</name>
<evidence type="ECO:0000313" key="4">
    <source>
        <dbReference type="EMBL" id="KAH8506333.1"/>
    </source>
</evidence>
<evidence type="ECO:0000256" key="3">
    <source>
        <dbReference type="SAM" id="Phobius"/>
    </source>
</evidence>
<keyword evidence="3" id="KW-1133">Transmembrane helix</keyword>
<sequence length="201" mass="22816">MDCGGSPEGGDMEYKTTSTISTYPYWSAHLDTKPDDISWGMEVVHSFEYFGMSSTGSYKIWLFENYEDAVEPNIIERRVFCNHSDAEREEIAGKISVIERSSTNDQLFLVQGLKKRGHVVAATGDGTNDAPVYTRSRYDDDDDYINLCHKVSWLPQVLLSFTVPSRLYILLVQGFLLADFALANINIYKAAKFLERQARKT</sequence>
<dbReference type="GO" id="GO:0012505">
    <property type="term" value="C:endomembrane system"/>
    <property type="evidence" value="ECO:0007669"/>
    <property type="project" value="UniProtKB-SubCell"/>
</dbReference>
<dbReference type="GO" id="GO:0005886">
    <property type="term" value="C:plasma membrane"/>
    <property type="evidence" value="ECO:0007669"/>
    <property type="project" value="TreeGrafter"/>
</dbReference>
<evidence type="ECO:0000313" key="5">
    <source>
        <dbReference type="Proteomes" id="UP000807159"/>
    </source>
</evidence>
<dbReference type="InterPro" id="IPR036412">
    <property type="entry name" value="HAD-like_sf"/>
</dbReference>
<proteinExistence type="predicted"/>
<dbReference type="PANTHER" id="PTHR24093">
    <property type="entry name" value="CATION TRANSPORTING ATPASE"/>
    <property type="match status" value="1"/>
</dbReference>
<comment type="subcellular location">
    <subcellularLocation>
        <location evidence="1">Endomembrane system</location>
        <topology evidence="1">Multi-pass membrane protein</topology>
    </subcellularLocation>
</comment>
<evidence type="ECO:0000256" key="1">
    <source>
        <dbReference type="ARBA" id="ARBA00004127"/>
    </source>
</evidence>
<gene>
    <name evidence="4" type="ORF">H0E87_013238</name>
</gene>
<dbReference type="GO" id="GO:0005388">
    <property type="term" value="F:P-type calcium transporter activity"/>
    <property type="evidence" value="ECO:0007669"/>
    <property type="project" value="TreeGrafter"/>
</dbReference>
<dbReference type="EMBL" id="JACEGQ020000006">
    <property type="protein sequence ID" value="KAH8506333.1"/>
    <property type="molecule type" value="Genomic_DNA"/>
</dbReference>
<keyword evidence="5" id="KW-1185">Reference proteome</keyword>
<dbReference type="Gene3D" id="3.40.50.1000">
    <property type="entry name" value="HAD superfamily/HAD-like"/>
    <property type="match status" value="1"/>
</dbReference>